<dbReference type="Proteomes" id="UP000002051">
    <property type="component" value="Chromosome 3"/>
</dbReference>
<reference evidence="3" key="3">
    <citation type="submission" date="2015-04" db="UniProtKB">
        <authorList>
            <consortium name="EnsemblPlants"/>
        </authorList>
    </citation>
    <scope>IDENTIFICATION</scope>
    <source>
        <strain evidence="3">cv. Jemalong A17</strain>
    </source>
</reference>
<keyword evidence="1 2" id="KW-0812">Transmembrane</keyword>
<reference evidence="2 4" key="2">
    <citation type="journal article" date="2014" name="BMC Genomics">
        <title>An improved genome release (version Mt4.0) for the model legume Medicago truncatula.</title>
        <authorList>
            <person name="Tang H."/>
            <person name="Krishnakumar V."/>
            <person name="Bidwell S."/>
            <person name="Rosen B."/>
            <person name="Chan A."/>
            <person name="Zhou S."/>
            <person name="Gentzbittel L."/>
            <person name="Childs K.L."/>
            <person name="Yandell M."/>
            <person name="Gundlach H."/>
            <person name="Mayer K.F."/>
            <person name="Schwartz D.C."/>
            <person name="Town C.D."/>
        </authorList>
    </citation>
    <scope>GENOME REANNOTATION</scope>
    <source>
        <strain evidence="2">A17</strain>
        <strain evidence="3 4">cv. Jemalong A17</strain>
    </source>
</reference>
<reference evidence="2 4" key="1">
    <citation type="journal article" date="2011" name="Nature">
        <title>The Medicago genome provides insight into the evolution of rhizobial symbioses.</title>
        <authorList>
            <person name="Young N.D."/>
            <person name="Debelle F."/>
            <person name="Oldroyd G.E."/>
            <person name="Geurts R."/>
            <person name="Cannon S.B."/>
            <person name="Udvardi M.K."/>
            <person name="Benedito V.A."/>
            <person name="Mayer K.F."/>
            <person name="Gouzy J."/>
            <person name="Schoof H."/>
            <person name="Van de Peer Y."/>
            <person name="Proost S."/>
            <person name="Cook D.R."/>
            <person name="Meyers B.C."/>
            <person name="Spannagl M."/>
            <person name="Cheung F."/>
            <person name="De Mita S."/>
            <person name="Krishnakumar V."/>
            <person name="Gundlach H."/>
            <person name="Zhou S."/>
            <person name="Mudge J."/>
            <person name="Bharti A.K."/>
            <person name="Murray J.D."/>
            <person name="Naoumkina M.A."/>
            <person name="Rosen B."/>
            <person name="Silverstein K.A."/>
            <person name="Tang H."/>
            <person name="Rombauts S."/>
            <person name="Zhao P.X."/>
            <person name="Zhou P."/>
            <person name="Barbe V."/>
            <person name="Bardou P."/>
            <person name="Bechner M."/>
            <person name="Bellec A."/>
            <person name="Berger A."/>
            <person name="Berges H."/>
            <person name="Bidwell S."/>
            <person name="Bisseling T."/>
            <person name="Choisne N."/>
            <person name="Couloux A."/>
            <person name="Denny R."/>
            <person name="Deshpande S."/>
            <person name="Dai X."/>
            <person name="Doyle J.J."/>
            <person name="Dudez A.M."/>
            <person name="Farmer A.D."/>
            <person name="Fouteau S."/>
            <person name="Franken C."/>
            <person name="Gibelin C."/>
            <person name="Gish J."/>
            <person name="Goldstein S."/>
            <person name="Gonzalez A.J."/>
            <person name="Green P.J."/>
            <person name="Hallab A."/>
            <person name="Hartog M."/>
            <person name="Hua A."/>
            <person name="Humphray S.J."/>
            <person name="Jeong D.H."/>
            <person name="Jing Y."/>
            <person name="Jocker A."/>
            <person name="Kenton S.M."/>
            <person name="Kim D.J."/>
            <person name="Klee K."/>
            <person name="Lai H."/>
            <person name="Lang C."/>
            <person name="Lin S."/>
            <person name="Macmil S.L."/>
            <person name="Magdelenat G."/>
            <person name="Matthews L."/>
            <person name="McCorrison J."/>
            <person name="Monaghan E.L."/>
            <person name="Mun J.H."/>
            <person name="Najar F.Z."/>
            <person name="Nicholson C."/>
            <person name="Noirot C."/>
            <person name="O'Bleness M."/>
            <person name="Paule C.R."/>
            <person name="Poulain J."/>
            <person name="Prion F."/>
            <person name="Qin B."/>
            <person name="Qu C."/>
            <person name="Retzel E.F."/>
            <person name="Riddle C."/>
            <person name="Sallet E."/>
            <person name="Samain S."/>
            <person name="Samson N."/>
            <person name="Sanders I."/>
            <person name="Saurat O."/>
            <person name="Scarpelli C."/>
            <person name="Schiex T."/>
            <person name="Segurens B."/>
            <person name="Severin A.J."/>
            <person name="Sherrier D.J."/>
            <person name="Shi R."/>
            <person name="Sims S."/>
            <person name="Singer S.R."/>
            <person name="Sinharoy S."/>
            <person name="Sterck L."/>
            <person name="Viollet A."/>
            <person name="Wang B.B."/>
            <person name="Wang K."/>
            <person name="Wang M."/>
            <person name="Wang X."/>
            <person name="Warfsmann J."/>
            <person name="Weissenbach J."/>
            <person name="White D.D."/>
            <person name="White J.D."/>
            <person name="Wiley G.B."/>
            <person name="Wincker P."/>
            <person name="Xing Y."/>
            <person name="Yang L."/>
            <person name="Yao Z."/>
            <person name="Ying F."/>
            <person name="Zhai J."/>
            <person name="Zhou L."/>
            <person name="Zuber A."/>
            <person name="Denarie J."/>
            <person name="Dixon R.A."/>
            <person name="May G.D."/>
            <person name="Schwartz D.C."/>
            <person name="Rogers J."/>
            <person name="Quetier F."/>
            <person name="Town C.D."/>
            <person name="Roe B.A."/>
        </authorList>
    </citation>
    <scope>NUCLEOTIDE SEQUENCE [LARGE SCALE GENOMIC DNA]</scope>
    <source>
        <strain evidence="2">A17</strain>
        <strain evidence="3 4">cv. Jemalong A17</strain>
    </source>
</reference>
<gene>
    <name evidence="2" type="ordered locus">MTR_3g467070</name>
</gene>
<feature type="transmembrane region" description="Helical" evidence="1">
    <location>
        <begin position="13"/>
        <end position="34"/>
    </location>
</feature>
<keyword evidence="1" id="KW-0472">Membrane</keyword>
<protein>
    <submittedName>
        <fullName evidence="2">Transmembrane protein, putative</fullName>
    </submittedName>
</protein>
<dbReference type="EnsemblPlants" id="KEH34476">
    <property type="protein sequence ID" value="KEH34476"/>
    <property type="gene ID" value="MTR_3g467070"/>
</dbReference>
<proteinExistence type="predicted"/>
<evidence type="ECO:0000313" key="3">
    <source>
        <dbReference type="EnsemblPlants" id="KEH34476"/>
    </source>
</evidence>
<sequence>MTLNFGIIRLTQIPTQIFGIITLNGFVLFCFPNCGEKQKLKWKRERKATTIVKVIVVVIIDHLHHLTTN</sequence>
<dbReference type="HOGENOM" id="CLU_2779643_0_0_1"/>
<dbReference type="AlphaFoldDB" id="A0A072UYG8"/>
<name>A0A072UYG8_MEDTR</name>
<evidence type="ECO:0000256" key="1">
    <source>
        <dbReference type="SAM" id="Phobius"/>
    </source>
</evidence>
<evidence type="ECO:0000313" key="2">
    <source>
        <dbReference type="EMBL" id="KEH34476.1"/>
    </source>
</evidence>
<accession>A0A072UYG8</accession>
<keyword evidence="4" id="KW-1185">Reference proteome</keyword>
<organism evidence="2 4">
    <name type="scientific">Medicago truncatula</name>
    <name type="common">Barrel medic</name>
    <name type="synonym">Medicago tribuloides</name>
    <dbReference type="NCBI Taxonomy" id="3880"/>
    <lineage>
        <taxon>Eukaryota</taxon>
        <taxon>Viridiplantae</taxon>
        <taxon>Streptophyta</taxon>
        <taxon>Embryophyta</taxon>
        <taxon>Tracheophyta</taxon>
        <taxon>Spermatophyta</taxon>
        <taxon>Magnoliopsida</taxon>
        <taxon>eudicotyledons</taxon>
        <taxon>Gunneridae</taxon>
        <taxon>Pentapetalae</taxon>
        <taxon>rosids</taxon>
        <taxon>fabids</taxon>
        <taxon>Fabales</taxon>
        <taxon>Fabaceae</taxon>
        <taxon>Papilionoideae</taxon>
        <taxon>50 kb inversion clade</taxon>
        <taxon>NPAAA clade</taxon>
        <taxon>Hologalegina</taxon>
        <taxon>IRL clade</taxon>
        <taxon>Trifolieae</taxon>
        <taxon>Medicago</taxon>
    </lineage>
</organism>
<dbReference type="EMBL" id="CM001219">
    <property type="protein sequence ID" value="KEH34476.1"/>
    <property type="molecule type" value="Genomic_DNA"/>
</dbReference>
<keyword evidence="1" id="KW-1133">Transmembrane helix</keyword>
<evidence type="ECO:0000313" key="4">
    <source>
        <dbReference type="Proteomes" id="UP000002051"/>
    </source>
</evidence>